<dbReference type="PIRSF" id="PIRSF021439">
    <property type="entry name" value="DUF972"/>
    <property type="match status" value="1"/>
</dbReference>
<protein>
    <recommendedName>
        <fullName evidence="9">Initiation-control protein YabA</fullName>
    </recommendedName>
</protein>
<dbReference type="PATRIC" id="fig|1423810.4.peg.1705"/>
<evidence type="ECO:0000256" key="2">
    <source>
        <dbReference type="ARBA" id="ARBA00022705"/>
    </source>
</evidence>
<dbReference type="Pfam" id="PF06156">
    <property type="entry name" value="YabA"/>
    <property type="match status" value="1"/>
</dbReference>
<dbReference type="GO" id="GO:0006260">
    <property type="term" value="P:DNA replication"/>
    <property type="evidence" value="ECO:0007669"/>
    <property type="project" value="UniProtKB-KW"/>
</dbReference>
<evidence type="ECO:0000256" key="4">
    <source>
        <dbReference type="ARBA" id="ARBA00022833"/>
    </source>
</evidence>
<proteinExistence type="predicted"/>
<accession>A0A0R2C752</accession>
<keyword evidence="4" id="KW-0862">Zinc</keyword>
<sequence>MADRDVFEEFQQAANTAATLTQRLADLREDFTAVMEQNAELKIENEHLRDRLQELTEPDGTPKQPATKGGLSKSKQNLEKIYNEGYHVCSFQYGSRRLNGEPCAFCSAVIYADADNERSNK</sequence>
<gene>
    <name evidence="7" type="ORF">FD19_GL001658</name>
</gene>
<organism evidence="7 8">
    <name type="scientific">Lacticaseibacillus thailandensis DSM 22698 = JCM 13996</name>
    <dbReference type="NCBI Taxonomy" id="1423810"/>
    <lineage>
        <taxon>Bacteria</taxon>
        <taxon>Bacillati</taxon>
        <taxon>Bacillota</taxon>
        <taxon>Bacilli</taxon>
        <taxon>Lactobacillales</taxon>
        <taxon>Lactobacillaceae</taxon>
        <taxon>Lacticaseibacillus</taxon>
    </lineage>
</organism>
<evidence type="ECO:0000313" key="7">
    <source>
        <dbReference type="EMBL" id="KRM86802.1"/>
    </source>
</evidence>
<dbReference type="GO" id="GO:0046872">
    <property type="term" value="F:metal ion binding"/>
    <property type="evidence" value="ECO:0007669"/>
    <property type="project" value="UniProtKB-KW"/>
</dbReference>
<evidence type="ECO:0008006" key="9">
    <source>
        <dbReference type="Google" id="ProtNLM"/>
    </source>
</evidence>
<dbReference type="AlphaFoldDB" id="A0A0R2C752"/>
<evidence type="ECO:0000256" key="5">
    <source>
        <dbReference type="ARBA" id="ARBA00022880"/>
    </source>
</evidence>
<evidence type="ECO:0000256" key="3">
    <source>
        <dbReference type="ARBA" id="ARBA00022723"/>
    </source>
</evidence>
<name>A0A0R2C752_9LACO</name>
<dbReference type="RefSeq" id="WP_054750554.1">
    <property type="nucleotide sequence ID" value="NZ_AYZK01000005.1"/>
</dbReference>
<dbReference type="OrthoDB" id="2112130at2"/>
<evidence type="ECO:0000256" key="1">
    <source>
        <dbReference type="ARBA" id="ARBA00022490"/>
    </source>
</evidence>
<evidence type="ECO:0000256" key="6">
    <source>
        <dbReference type="SAM" id="MobiDB-lite"/>
    </source>
</evidence>
<dbReference type="EMBL" id="AYZK01000005">
    <property type="protein sequence ID" value="KRM86802.1"/>
    <property type="molecule type" value="Genomic_DNA"/>
</dbReference>
<dbReference type="InterPro" id="IPR010377">
    <property type="entry name" value="YabA"/>
</dbReference>
<keyword evidence="2" id="KW-0235">DNA replication</keyword>
<dbReference type="STRING" id="1423810.FD19_GL001658"/>
<keyword evidence="5" id="KW-0236">DNA replication inhibitor</keyword>
<comment type="caution">
    <text evidence="7">The sequence shown here is derived from an EMBL/GenBank/DDBJ whole genome shotgun (WGS) entry which is preliminary data.</text>
</comment>
<dbReference type="Proteomes" id="UP000051789">
    <property type="component" value="Unassembled WGS sequence"/>
</dbReference>
<keyword evidence="8" id="KW-1185">Reference proteome</keyword>
<keyword evidence="1" id="KW-0963">Cytoplasm</keyword>
<feature type="region of interest" description="Disordered" evidence="6">
    <location>
        <begin position="51"/>
        <end position="75"/>
    </location>
</feature>
<reference evidence="7 8" key="1">
    <citation type="journal article" date="2015" name="Genome Announc.">
        <title>Expanding the biotechnology potential of lactobacilli through comparative genomics of 213 strains and associated genera.</title>
        <authorList>
            <person name="Sun Z."/>
            <person name="Harris H.M."/>
            <person name="McCann A."/>
            <person name="Guo C."/>
            <person name="Argimon S."/>
            <person name="Zhang W."/>
            <person name="Yang X."/>
            <person name="Jeffery I.B."/>
            <person name="Cooney J.C."/>
            <person name="Kagawa T.F."/>
            <person name="Liu W."/>
            <person name="Song Y."/>
            <person name="Salvetti E."/>
            <person name="Wrobel A."/>
            <person name="Rasinkangas P."/>
            <person name="Parkhill J."/>
            <person name="Rea M.C."/>
            <person name="O'Sullivan O."/>
            <person name="Ritari J."/>
            <person name="Douillard F.P."/>
            <person name="Paul Ross R."/>
            <person name="Yang R."/>
            <person name="Briner A.E."/>
            <person name="Felis G.E."/>
            <person name="de Vos W.M."/>
            <person name="Barrangou R."/>
            <person name="Klaenhammer T.R."/>
            <person name="Caufield P.W."/>
            <person name="Cui Y."/>
            <person name="Zhang H."/>
            <person name="O'Toole P.W."/>
        </authorList>
    </citation>
    <scope>NUCLEOTIDE SEQUENCE [LARGE SCALE GENOMIC DNA]</scope>
    <source>
        <strain evidence="7 8">DSM 22698</strain>
    </source>
</reference>
<evidence type="ECO:0000313" key="8">
    <source>
        <dbReference type="Proteomes" id="UP000051789"/>
    </source>
</evidence>
<dbReference type="GO" id="GO:0008156">
    <property type="term" value="P:negative regulation of DNA replication"/>
    <property type="evidence" value="ECO:0007669"/>
    <property type="project" value="UniProtKB-KW"/>
</dbReference>
<keyword evidence="3" id="KW-0479">Metal-binding</keyword>